<dbReference type="InterPro" id="IPR001789">
    <property type="entry name" value="Sig_transdc_resp-reg_receiver"/>
</dbReference>
<dbReference type="SMART" id="SM00448">
    <property type="entry name" value="REC"/>
    <property type="match status" value="1"/>
</dbReference>
<dbReference type="SUPFAM" id="SSF141868">
    <property type="entry name" value="EAL domain-like"/>
    <property type="match status" value="1"/>
</dbReference>
<organism evidence="4 5">
    <name type="scientific">Vibrio viridaestus</name>
    <dbReference type="NCBI Taxonomy" id="2487322"/>
    <lineage>
        <taxon>Bacteria</taxon>
        <taxon>Pseudomonadati</taxon>
        <taxon>Pseudomonadota</taxon>
        <taxon>Gammaproteobacteria</taxon>
        <taxon>Vibrionales</taxon>
        <taxon>Vibrionaceae</taxon>
        <taxon>Vibrio</taxon>
    </lineage>
</organism>
<dbReference type="SMART" id="SM00052">
    <property type="entry name" value="EAL"/>
    <property type="match status" value="1"/>
</dbReference>
<dbReference type="InterPro" id="IPR011006">
    <property type="entry name" value="CheY-like_superfamily"/>
</dbReference>
<dbReference type="InterPro" id="IPR050706">
    <property type="entry name" value="Cyclic-di-GMP_PDE-like"/>
</dbReference>
<dbReference type="InterPro" id="IPR001633">
    <property type="entry name" value="EAL_dom"/>
</dbReference>
<evidence type="ECO:0000313" key="5">
    <source>
        <dbReference type="Proteomes" id="UP000281112"/>
    </source>
</evidence>
<reference evidence="4 5" key="1">
    <citation type="submission" date="2018-11" db="EMBL/GenBank/DDBJ databases">
        <title>Vibrio LJC006 sp. nov., isolated from seawater during the bloom of the enteromorpha.</title>
        <authorList>
            <person name="Liang J."/>
        </authorList>
    </citation>
    <scope>NUCLEOTIDE SEQUENCE [LARGE SCALE GENOMIC DNA]</scope>
    <source>
        <strain evidence="4 5">LJC006</strain>
    </source>
</reference>
<feature type="domain" description="Response regulatory" evidence="2">
    <location>
        <begin position="31"/>
        <end position="155"/>
    </location>
</feature>
<dbReference type="AlphaFoldDB" id="A0A3N9TLN0"/>
<sequence length="748" mass="84032">MSQENFVFLEDDNEDFDSSSVEQRSELNLGKILTVDDDKSYQQSLLYALNDLAVIGQKVQIVTANSGAEAASILSRDKDISIILLDVVMEEDDSGLRLVETVRNVQGNSLVRIILLTGQPGVAPRKEVLAKYDINEYWNKSDIDHDTLRAVVTANLRSWQSMHELEQARLGLQMVVDASRQLASIYDRDVFIQLVLCEIGKIIGSGEPVSICLAERNSGGDSQYNNDIRVVACVDDIDGCIAGQQLPHSLRSRFNSLLGKSIETKNHQFEKNLSVLYLSTDVENHLAILVLVETHVHLNRYHMYLLQVLSENISSGFMQISLVNKLSKLAYRDSELPIYNQNWLLRELDSMNEVDAKQSELIMFKIDNYDSHVLSYSEAVLFEALSKLYQLIDDRLGDKLNIARIAKDCFAVIALKSSDIQNSAIIGLCDEILDVNKLTIRLAMTSARIDLQLVRNMSPLQALHLSKSMLYNAQQKDQKLIIYKPEYSEKLLYDYKMVADLRQAIIDDEFCVALQPKVELASGKAVGFEALIRWRKGKSFISPGEFIPLAEQTDLITELDMKVIDLTVDAIQKLQNAGYALPVSFNATVKDLQNSQYINLLLTDVENGLVYPDMLELEVTETQAMASYDDVGPILNRLHDLGIKVSIDDFGTGYSSLSHISHLSADTIKIDITFVRHIETDKASQQVVDLVISLAEQLEFSIVAEGIENEAQRLELMSRGCKYGQGFLFGKPMLVEDLILWLGENQNK</sequence>
<dbReference type="PANTHER" id="PTHR33121">
    <property type="entry name" value="CYCLIC DI-GMP PHOSPHODIESTERASE PDEF"/>
    <property type="match status" value="1"/>
</dbReference>
<dbReference type="Pfam" id="PF11849">
    <property type="entry name" value="DUF3369"/>
    <property type="match status" value="1"/>
</dbReference>
<dbReference type="GO" id="GO:0000160">
    <property type="term" value="P:phosphorelay signal transduction system"/>
    <property type="evidence" value="ECO:0007669"/>
    <property type="project" value="InterPro"/>
</dbReference>
<name>A0A3N9TLN0_9VIBR</name>
<dbReference type="EMBL" id="RJVQ01000001">
    <property type="protein sequence ID" value="RQW64515.1"/>
    <property type="molecule type" value="Genomic_DNA"/>
</dbReference>
<keyword evidence="1" id="KW-0597">Phosphoprotein</keyword>
<dbReference type="Gene3D" id="3.40.50.2300">
    <property type="match status" value="1"/>
</dbReference>
<comment type="caution">
    <text evidence="4">The sequence shown here is derived from an EMBL/GenBank/DDBJ whole genome shotgun (WGS) entry which is preliminary data.</text>
</comment>
<accession>A0A3N9TLN0</accession>
<evidence type="ECO:0000256" key="1">
    <source>
        <dbReference type="PROSITE-ProRule" id="PRU00169"/>
    </source>
</evidence>
<dbReference type="SUPFAM" id="SSF52172">
    <property type="entry name" value="CheY-like"/>
    <property type="match status" value="1"/>
</dbReference>
<keyword evidence="5" id="KW-1185">Reference proteome</keyword>
<dbReference type="InterPro" id="IPR035919">
    <property type="entry name" value="EAL_sf"/>
</dbReference>
<dbReference type="InterPro" id="IPR043128">
    <property type="entry name" value="Rev_trsase/Diguanyl_cyclase"/>
</dbReference>
<dbReference type="Gene3D" id="3.20.20.450">
    <property type="entry name" value="EAL domain"/>
    <property type="match status" value="1"/>
</dbReference>
<proteinExistence type="predicted"/>
<dbReference type="PROSITE" id="PS50110">
    <property type="entry name" value="RESPONSE_REGULATORY"/>
    <property type="match status" value="1"/>
</dbReference>
<evidence type="ECO:0000313" key="4">
    <source>
        <dbReference type="EMBL" id="RQW64515.1"/>
    </source>
</evidence>
<feature type="domain" description="EAL" evidence="3">
    <location>
        <begin position="494"/>
        <end position="746"/>
    </location>
</feature>
<gene>
    <name evidence="4" type="ORF">EES38_00245</name>
</gene>
<protein>
    <submittedName>
        <fullName evidence="4">EAL domain-containing protein</fullName>
    </submittedName>
</protein>
<dbReference type="Pfam" id="PF00563">
    <property type="entry name" value="EAL"/>
    <property type="match status" value="1"/>
</dbReference>
<dbReference type="CDD" id="cd01948">
    <property type="entry name" value="EAL"/>
    <property type="match status" value="1"/>
</dbReference>
<evidence type="ECO:0000259" key="2">
    <source>
        <dbReference type="PROSITE" id="PS50110"/>
    </source>
</evidence>
<dbReference type="Proteomes" id="UP000281112">
    <property type="component" value="Unassembled WGS sequence"/>
</dbReference>
<dbReference type="PANTHER" id="PTHR33121:SF70">
    <property type="entry name" value="SIGNALING PROTEIN YKOW"/>
    <property type="match status" value="1"/>
</dbReference>
<evidence type="ECO:0000259" key="3">
    <source>
        <dbReference type="PROSITE" id="PS50883"/>
    </source>
</evidence>
<dbReference type="RefSeq" id="WP_124935167.1">
    <property type="nucleotide sequence ID" value="NZ_RJVQ01000001.1"/>
</dbReference>
<dbReference type="GO" id="GO:0071111">
    <property type="term" value="F:cyclic-guanylate-specific phosphodiesterase activity"/>
    <property type="evidence" value="ECO:0007669"/>
    <property type="project" value="InterPro"/>
</dbReference>
<dbReference type="InterPro" id="IPR021800">
    <property type="entry name" value="DUF3369"/>
</dbReference>
<dbReference type="Gene3D" id="3.30.70.270">
    <property type="match status" value="1"/>
</dbReference>
<dbReference type="Pfam" id="PF00072">
    <property type="entry name" value="Response_reg"/>
    <property type="match status" value="1"/>
</dbReference>
<dbReference type="PROSITE" id="PS50883">
    <property type="entry name" value="EAL"/>
    <property type="match status" value="1"/>
</dbReference>
<feature type="modified residue" description="4-aspartylphosphate" evidence="1">
    <location>
        <position position="86"/>
    </location>
</feature>
<dbReference type="OrthoDB" id="9813903at2"/>